<dbReference type="SUPFAM" id="SSF57667">
    <property type="entry name" value="beta-beta-alpha zinc fingers"/>
    <property type="match status" value="1"/>
</dbReference>
<comment type="caution">
    <text evidence="8">The sequence shown here is derived from an EMBL/GenBank/DDBJ whole genome shotgun (WGS) entry which is preliminary data.</text>
</comment>
<dbReference type="InterPro" id="IPR017970">
    <property type="entry name" value="Homeobox_CS"/>
</dbReference>
<organism evidence="8 9">
    <name type="scientific">Pichia inconspicua</name>
    <dbReference type="NCBI Taxonomy" id="52247"/>
    <lineage>
        <taxon>Eukaryota</taxon>
        <taxon>Fungi</taxon>
        <taxon>Dikarya</taxon>
        <taxon>Ascomycota</taxon>
        <taxon>Saccharomycotina</taxon>
        <taxon>Pichiomycetes</taxon>
        <taxon>Pichiales</taxon>
        <taxon>Pichiaceae</taxon>
        <taxon>Pichia</taxon>
    </lineage>
</organism>
<dbReference type="SMART" id="SM00389">
    <property type="entry name" value="HOX"/>
    <property type="match status" value="1"/>
</dbReference>
<dbReference type="InterPro" id="IPR009057">
    <property type="entry name" value="Homeodomain-like_sf"/>
</dbReference>
<dbReference type="GO" id="GO:0006260">
    <property type="term" value="P:DNA replication"/>
    <property type="evidence" value="ECO:0007669"/>
    <property type="project" value="TreeGrafter"/>
</dbReference>
<dbReference type="InterPro" id="IPR056767">
    <property type="entry name" value="C2H2-Znf_KIN17"/>
</dbReference>
<reference evidence="8 9" key="1">
    <citation type="journal article" date="2019" name="Front. Genet.">
        <title>Whole-Genome Sequencing of the Opportunistic Yeast Pathogen Candida inconspicua Uncovers Its Hybrid Origin.</title>
        <authorList>
            <person name="Mixao V."/>
            <person name="Hansen A.P."/>
            <person name="Saus E."/>
            <person name="Boekhout T."/>
            <person name="Lass-Florl C."/>
            <person name="Gabaldon T."/>
        </authorList>
    </citation>
    <scope>NUCLEOTIDE SEQUENCE [LARGE SCALE GENOMIC DNA]</scope>
    <source>
        <strain evidence="8 9">CBS 180</strain>
    </source>
</reference>
<dbReference type="Pfam" id="PF10357">
    <property type="entry name" value="WH_KIN17"/>
    <property type="match status" value="1"/>
</dbReference>
<feature type="domain" description="Homeobox" evidence="7">
    <location>
        <begin position="479"/>
        <end position="539"/>
    </location>
</feature>
<dbReference type="SMART" id="SM01253">
    <property type="entry name" value="Kin17_mid"/>
    <property type="match status" value="1"/>
</dbReference>
<evidence type="ECO:0000259" key="7">
    <source>
        <dbReference type="PROSITE" id="PS50071"/>
    </source>
</evidence>
<dbReference type="Gene3D" id="1.10.10.60">
    <property type="entry name" value="Homeodomain-like"/>
    <property type="match status" value="1"/>
</dbReference>
<dbReference type="PANTHER" id="PTHR12805:SF0">
    <property type="entry name" value="DNA_RNA-BINDING PROTEIN KIN17"/>
    <property type="match status" value="1"/>
</dbReference>
<dbReference type="PROSITE" id="PS00028">
    <property type="entry name" value="ZINC_FINGER_C2H2_1"/>
    <property type="match status" value="1"/>
</dbReference>
<comment type="subcellular location">
    <subcellularLocation>
        <location evidence="4 5">Nucleus</location>
    </subcellularLocation>
</comment>
<dbReference type="InterPro" id="IPR013087">
    <property type="entry name" value="Znf_C2H2_type"/>
</dbReference>
<dbReference type="PROSITE" id="PS00027">
    <property type="entry name" value="HOMEOBOX_1"/>
    <property type="match status" value="1"/>
</dbReference>
<dbReference type="EMBL" id="SELW01000288">
    <property type="protein sequence ID" value="TID29523.1"/>
    <property type="molecule type" value="Genomic_DNA"/>
</dbReference>
<dbReference type="Pfam" id="PF00046">
    <property type="entry name" value="Homeodomain"/>
    <property type="match status" value="1"/>
</dbReference>
<evidence type="ECO:0000313" key="8">
    <source>
        <dbReference type="EMBL" id="TID29523.1"/>
    </source>
</evidence>
<accession>A0A4T0X2Z9</accession>
<dbReference type="InterPro" id="IPR036236">
    <property type="entry name" value="Znf_C2H2_sf"/>
</dbReference>
<dbReference type="Pfam" id="PF25095">
    <property type="entry name" value="C2H2-zf_KIN17"/>
    <property type="match status" value="1"/>
</dbReference>
<dbReference type="SUPFAM" id="SSF46689">
    <property type="entry name" value="Homeodomain-like"/>
    <property type="match status" value="1"/>
</dbReference>
<dbReference type="InterPro" id="IPR038254">
    <property type="entry name" value="KIN17_WH-like_sf"/>
</dbReference>
<feature type="region of interest" description="Disordered" evidence="6">
    <location>
        <begin position="214"/>
        <end position="238"/>
    </location>
</feature>
<dbReference type="Gene3D" id="1.10.10.2030">
    <property type="entry name" value="DNA/RNA-binding protein Kin17, conserved domain"/>
    <property type="match status" value="1"/>
</dbReference>
<feature type="compositionally biased region" description="Polar residues" evidence="6">
    <location>
        <begin position="586"/>
        <end position="596"/>
    </location>
</feature>
<evidence type="ECO:0000256" key="6">
    <source>
        <dbReference type="SAM" id="MobiDB-lite"/>
    </source>
</evidence>
<dbReference type="AlphaFoldDB" id="A0A4T0X2Z9"/>
<keyword evidence="9" id="KW-1185">Reference proteome</keyword>
<evidence type="ECO:0000256" key="4">
    <source>
        <dbReference type="PROSITE-ProRule" id="PRU00108"/>
    </source>
</evidence>
<dbReference type="InterPro" id="IPR001356">
    <property type="entry name" value="HD"/>
</dbReference>
<gene>
    <name evidence="8" type="ORF">CANINC_001918</name>
</gene>
<dbReference type="PANTHER" id="PTHR12805">
    <property type="entry name" value="KIN17 KIN, ANTIGENIC DETERMINANT OF RECA PROTEIN HOMOLOG"/>
    <property type="match status" value="1"/>
</dbReference>
<feature type="region of interest" description="Disordered" evidence="6">
    <location>
        <begin position="561"/>
        <end position="596"/>
    </location>
</feature>
<dbReference type="CDD" id="cd00086">
    <property type="entry name" value="homeodomain"/>
    <property type="match status" value="1"/>
</dbReference>
<dbReference type="OrthoDB" id="10266249at2759"/>
<evidence type="ECO:0000256" key="3">
    <source>
        <dbReference type="ARBA" id="ARBA00023242"/>
    </source>
</evidence>
<evidence type="ECO:0000256" key="2">
    <source>
        <dbReference type="ARBA" id="ARBA00023155"/>
    </source>
</evidence>
<dbReference type="STRING" id="52247.A0A4T0X2Z9"/>
<keyword evidence="2 4" id="KW-0371">Homeobox</keyword>
<dbReference type="InterPro" id="IPR019447">
    <property type="entry name" value="DNA/RNA-bd_Kin17_WH-like_dom"/>
</dbReference>
<feature type="DNA-binding region" description="Homeobox" evidence="4">
    <location>
        <begin position="481"/>
        <end position="540"/>
    </location>
</feature>
<dbReference type="GO" id="GO:0005634">
    <property type="term" value="C:nucleus"/>
    <property type="evidence" value="ECO:0007669"/>
    <property type="project" value="UniProtKB-SubCell"/>
</dbReference>
<evidence type="ECO:0000256" key="1">
    <source>
        <dbReference type="ARBA" id="ARBA00023125"/>
    </source>
</evidence>
<dbReference type="PROSITE" id="PS50071">
    <property type="entry name" value="HOMEOBOX_2"/>
    <property type="match status" value="1"/>
</dbReference>
<name>A0A4T0X2Z9_9ASCO</name>
<dbReference type="GO" id="GO:0000981">
    <property type="term" value="F:DNA-binding transcription factor activity, RNA polymerase II-specific"/>
    <property type="evidence" value="ECO:0007669"/>
    <property type="project" value="InterPro"/>
</dbReference>
<sequence length="641" mass="72327">MGIKEAESKYLAKQKKRRGLQKTRFYCQICERQCLDENGFKCHVKSELHMKNVKKKLEETNGDSNKVLNDYSQQMEKDFLRLLRVSHGEKLVSLNKFYQEYISNRDHVHLNSTRWKTITGFAHYLAKTGKVRLEESSGDDRHVALRIAYIRDQSKTKITGNNSVVSISNPNDSGFTEEIIHIDTFGEEDEAVDAMLSRQLVSAKRAALSAGEAQAKAKGVSESVSQSESEDSLGKNTLNPLNPVNSVASLASLARFKLKMSVTATVTASTLDNTTKQLKTPVKIRLPPLSSILHSPAESSLRHSLISSTPNTTMNTTFPKHNIFNPIQSGNQPSTFLLPSKEFKRTHSLPTLDSFTVSPTMKKSLSLPIPIFSSNQNNYPTHIAKISTNSVLPTVPLLNHPQYSSFNLSNVSVSLTEPTDSFVHSTPFKKPAPIKLFDTTSTKDSKKRKSLEDESKSFAFISHSQETFLLNEPDIDNARLARRKRRRTSALELNILNEEFKLGPTPNKQRRLLIAQKVDMTEKAVQIWFQNKRQAIRKQFKKQNKSENDILNSVILNESLDDDSDKENNISNLTENMSMLPPKGKFSTSPSTRKQPLTDITNSINNHTFKFKSTNFALVNQISPTKRQKPTMKLKMKIDKE</sequence>
<evidence type="ECO:0000313" key="9">
    <source>
        <dbReference type="Proteomes" id="UP000307173"/>
    </source>
</evidence>
<proteinExistence type="predicted"/>
<dbReference type="Proteomes" id="UP000307173">
    <property type="component" value="Unassembled WGS sequence"/>
</dbReference>
<evidence type="ECO:0000256" key="5">
    <source>
        <dbReference type="RuleBase" id="RU000682"/>
    </source>
</evidence>
<keyword evidence="3 4" id="KW-0539">Nucleus</keyword>
<dbReference type="GO" id="GO:0003690">
    <property type="term" value="F:double-stranded DNA binding"/>
    <property type="evidence" value="ECO:0007669"/>
    <property type="project" value="TreeGrafter"/>
</dbReference>
<protein>
    <recommendedName>
        <fullName evidence="7">Homeobox domain-containing protein</fullName>
    </recommendedName>
</protein>
<keyword evidence="1 4" id="KW-0238">DNA-binding</keyword>
<dbReference type="InterPro" id="IPR037321">
    <property type="entry name" value="KIN17-like"/>
</dbReference>
<dbReference type="GO" id="GO:0006974">
    <property type="term" value="P:DNA damage response"/>
    <property type="evidence" value="ECO:0007669"/>
    <property type="project" value="TreeGrafter"/>
</dbReference>